<feature type="domain" description="GIY-YIG" evidence="2">
    <location>
        <begin position="7"/>
        <end position="86"/>
    </location>
</feature>
<dbReference type="EMBL" id="CP041345">
    <property type="protein sequence ID" value="QKG80798.1"/>
    <property type="molecule type" value="Genomic_DNA"/>
</dbReference>
<evidence type="ECO:0000313" key="4">
    <source>
        <dbReference type="Proteomes" id="UP000500961"/>
    </source>
</evidence>
<reference evidence="3 4" key="1">
    <citation type="submission" date="2019-07" db="EMBL/GenBank/DDBJ databases">
        <title>Thalassofilum flectens gen. nov., sp. nov., a novel moderate thermophilic anaerobe from a shallow sea hot spring in Kunashir Island (Russia), representing a new family in the order Bacteroidales, and proposal of Thalassofilacea fam. nov.</title>
        <authorList>
            <person name="Kochetkova T.V."/>
            <person name="Podosokorskaya O.A."/>
            <person name="Novikov A."/>
            <person name="Elcheninov A.G."/>
            <person name="Toshchakov S.V."/>
            <person name="Kublanov I.V."/>
        </authorList>
    </citation>
    <scope>NUCLEOTIDE SEQUENCE [LARGE SCALE GENOMIC DNA]</scope>
    <source>
        <strain evidence="3 4">38-H</strain>
    </source>
</reference>
<dbReference type="CDD" id="cd10448">
    <property type="entry name" value="GIY-YIG_unchar_3"/>
    <property type="match status" value="1"/>
</dbReference>
<dbReference type="Gene3D" id="3.40.1440.10">
    <property type="entry name" value="GIY-YIG endonuclease"/>
    <property type="match status" value="1"/>
</dbReference>
<evidence type="ECO:0000256" key="1">
    <source>
        <dbReference type="ARBA" id="ARBA00007435"/>
    </source>
</evidence>
<evidence type="ECO:0000259" key="2">
    <source>
        <dbReference type="PROSITE" id="PS50164"/>
    </source>
</evidence>
<dbReference type="AlphaFoldDB" id="A0A7D4BFP1"/>
<dbReference type="Proteomes" id="UP000500961">
    <property type="component" value="Chromosome"/>
</dbReference>
<accession>A0A7D4BFP1</accession>
<dbReference type="SMART" id="SM00465">
    <property type="entry name" value="GIYc"/>
    <property type="match status" value="1"/>
</dbReference>
<keyword evidence="4" id="KW-1185">Reference proteome</keyword>
<dbReference type="PROSITE" id="PS50164">
    <property type="entry name" value="GIY_YIG"/>
    <property type="match status" value="1"/>
</dbReference>
<sequence length="102" mass="12252">MKPLGLHNYFVYIVTNATKTVLYVGVTNNLRARLYQHMQDAITDKLHFTGKYNAYFLVYWERFDSIEDAISREKQLKGWRRSKKEALISEFNPEWRFLNDEV</sequence>
<dbReference type="RefSeq" id="WP_173075910.1">
    <property type="nucleotide sequence ID" value="NZ_CP041345.1"/>
</dbReference>
<dbReference type="SUPFAM" id="SSF82771">
    <property type="entry name" value="GIY-YIG endonuclease"/>
    <property type="match status" value="1"/>
</dbReference>
<organism evidence="3 4">
    <name type="scientific">Tenuifilum thalassicum</name>
    <dbReference type="NCBI Taxonomy" id="2590900"/>
    <lineage>
        <taxon>Bacteria</taxon>
        <taxon>Pseudomonadati</taxon>
        <taxon>Bacteroidota</taxon>
        <taxon>Bacteroidia</taxon>
        <taxon>Bacteroidales</taxon>
        <taxon>Tenuifilaceae</taxon>
        <taxon>Tenuifilum</taxon>
    </lineage>
</organism>
<dbReference type="InterPro" id="IPR000305">
    <property type="entry name" value="GIY-YIG_endonuc"/>
</dbReference>
<dbReference type="PANTHER" id="PTHR34477">
    <property type="entry name" value="UPF0213 PROTEIN YHBQ"/>
    <property type="match status" value="1"/>
</dbReference>
<dbReference type="KEGG" id="ttz:FHG85_11160"/>
<dbReference type="InterPro" id="IPR050190">
    <property type="entry name" value="UPF0213_domain"/>
</dbReference>
<dbReference type="Pfam" id="PF01541">
    <property type="entry name" value="GIY-YIG"/>
    <property type="match status" value="1"/>
</dbReference>
<proteinExistence type="inferred from homology"/>
<evidence type="ECO:0000313" key="3">
    <source>
        <dbReference type="EMBL" id="QKG80798.1"/>
    </source>
</evidence>
<dbReference type="InterPro" id="IPR035901">
    <property type="entry name" value="GIY-YIG_endonuc_sf"/>
</dbReference>
<name>A0A7D4BFP1_9BACT</name>
<comment type="similarity">
    <text evidence="1">Belongs to the UPF0213 family.</text>
</comment>
<dbReference type="PANTHER" id="PTHR34477:SF5">
    <property type="entry name" value="BSL5627 PROTEIN"/>
    <property type="match status" value="1"/>
</dbReference>
<protein>
    <submittedName>
        <fullName evidence="3">GIY-YIG nuclease family protein</fullName>
    </submittedName>
</protein>
<gene>
    <name evidence="3" type="ORF">FHG85_11160</name>
</gene>